<dbReference type="AlphaFoldDB" id="A0A139WU71"/>
<evidence type="ECO:0000313" key="2">
    <source>
        <dbReference type="EMBL" id="KYC35982.1"/>
    </source>
</evidence>
<sequence length="246" mass="27443">MLSLSFRSIRQKMKDFAANHYLAAISLSLVTISYGCVQKAQENVQLEVTSVQPMGNNSMYNVEGRSNLPDSSLVSVAAVRYLVSTEGQQQKSLEEATINRSILAREIVQVKQGQWEADLNLWQVAPDGKYQEAWQANQSQMKLRPDSSSVRFIATFEPTAQLKKSNKQLESKQLRFTNEGEAYLQADQTLQVPLPTGKTVPPLQKDSNDDLGNQTQPPTLIANAPLLTSAKFKQTNAPLKPLEFMR</sequence>
<keyword evidence="3" id="KW-1185">Reference proteome</keyword>
<feature type="region of interest" description="Disordered" evidence="1">
    <location>
        <begin position="193"/>
        <end position="215"/>
    </location>
</feature>
<dbReference type="STRING" id="128403.WA1_40250"/>
<gene>
    <name evidence="2" type="ORF">WA1_40250</name>
</gene>
<comment type="caution">
    <text evidence="2">The sequence shown here is derived from an EMBL/GenBank/DDBJ whole genome shotgun (WGS) entry which is preliminary data.</text>
</comment>
<reference evidence="2 3" key="1">
    <citation type="journal article" date="2013" name="Genome Biol. Evol.">
        <title>Genomes of Stigonematalean cyanobacteria (subsection V) and the evolution of oxygenic photosynthesis from prokaryotes to plastids.</title>
        <authorList>
            <person name="Dagan T."/>
            <person name="Roettger M."/>
            <person name="Stucken K."/>
            <person name="Landan G."/>
            <person name="Koch R."/>
            <person name="Major P."/>
            <person name="Gould S.B."/>
            <person name="Goremykin V.V."/>
            <person name="Rippka R."/>
            <person name="Tandeau de Marsac N."/>
            <person name="Gugger M."/>
            <person name="Lockhart P.J."/>
            <person name="Allen J.F."/>
            <person name="Brune I."/>
            <person name="Maus I."/>
            <person name="Puhler A."/>
            <person name="Martin W.F."/>
        </authorList>
    </citation>
    <scope>NUCLEOTIDE SEQUENCE [LARGE SCALE GENOMIC DNA]</scope>
    <source>
        <strain evidence="2 3">PCC 7110</strain>
    </source>
</reference>
<organism evidence="2 3">
    <name type="scientific">Scytonema hofmannii PCC 7110</name>
    <dbReference type="NCBI Taxonomy" id="128403"/>
    <lineage>
        <taxon>Bacteria</taxon>
        <taxon>Bacillati</taxon>
        <taxon>Cyanobacteriota</taxon>
        <taxon>Cyanophyceae</taxon>
        <taxon>Nostocales</taxon>
        <taxon>Scytonemataceae</taxon>
        <taxon>Scytonema</taxon>
    </lineage>
</organism>
<dbReference type="OrthoDB" id="529073at2"/>
<protein>
    <submittedName>
        <fullName evidence="2">Uncharacterized protein</fullName>
    </submittedName>
</protein>
<evidence type="ECO:0000313" key="3">
    <source>
        <dbReference type="Proteomes" id="UP000076925"/>
    </source>
</evidence>
<accession>A0A139WU71</accession>
<proteinExistence type="predicted"/>
<name>A0A139WU71_9CYAN</name>
<evidence type="ECO:0000256" key="1">
    <source>
        <dbReference type="SAM" id="MobiDB-lite"/>
    </source>
</evidence>
<dbReference type="Proteomes" id="UP000076925">
    <property type="component" value="Unassembled WGS sequence"/>
</dbReference>
<dbReference type="EMBL" id="ANNX02000047">
    <property type="protein sequence ID" value="KYC35982.1"/>
    <property type="molecule type" value="Genomic_DNA"/>
</dbReference>